<proteinExistence type="predicted"/>
<name>A0A917RKK9_9ACTN</name>
<evidence type="ECO:0000259" key="1">
    <source>
        <dbReference type="Pfam" id="PF04149"/>
    </source>
</evidence>
<dbReference type="Pfam" id="PF04149">
    <property type="entry name" value="DUF397"/>
    <property type="match status" value="1"/>
</dbReference>
<keyword evidence="3" id="KW-1185">Reference proteome</keyword>
<evidence type="ECO:0000313" key="3">
    <source>
        <dbReference type="Proteomes" id="UP000645217"/>
    </source>
</evidence>
<dbReference type="AlphaFoldDB" id="A0A917RKK9"/>
<comment type="caution">
    <text evidence="2">The sequence shown here is derived from an EMBL/GenBank/DDBJ whole genome shotgun (WGS) entry which is preliminary data.</text>
</comment>
<organism evidence="2 3">
    <name type="scientific">Sphaerisporangium melleum</name>
    <dbReference type="NCBI Taxonomy" id="321316"/>
    <lineage>
        <taxon>Bacteria</taxon>
        <taxon>Bacillati</taxon>
        <taxon>Actinomycetota</taxon>
        <taxon>Actinomycetes</taxon>
        <taxon>Streptosporangiales</taxon>
        <taxon>Streptosporangiaceae</taxon>
        <taxon>Sphaerisporangium</taxon>
    </lineage>
</organism>
<evidence type="ECO:0000313" key="2">
    <source>
        <dbReference type="EMBL" id="GGL10837.1"/>
    </source>
</evidence>
<dbReference type="RefSeq" id="WP_189166550.1">
    <property type="nucleotide sequence ID" value="NZ_BMNT01000041.1"/>
</dbReference>
<feature type="domain" description="DUF397" evidence="1">
    <location>
        <begin position="11"/>
        <end position="65"/>
    </location>
</feature>
<sequence length="73" mass="7855">MDELTQEPRTAKWIKSSHSGNNGGNCIEVARLSGAQRGVRDSKNPAGPVLLIPGPEWTTFIADMKTGEVSRSC</sequence>
<protein>
    <recommendedName>
        <fullName evidence="1">DUF397 domain-containing protein</fullName>
    </recommendedName>
</protein>
<accession>A0A917RKK9</accession>
<dbReference type="Proteomes" id="UP000645217">
    <property type="component" value="Unassembled WGS sequence"/>
</dbReference>
<gene>
    <name evidence="2" type="ORF">GCM10007964_61330</name>
</gene>
<reference evidence="2" key="1">
    <citation type="journal article" date="2014" name="Int. J. Syst. Evol. Microbiol.">
        <title>Complete genome sequence of Corynebacterium casei LMG S-19264T (=DSM 44701T), isolated from a smear-ripened cheese.</title>
        <authorList>
            <consortium name="US DOE Joint Genome Institute (JGI-PGF)"/>
            <person name="Walter F."/>
            <person name="Albersmeier A."/>
            <person name="Kalinowski J."/>
            <person name="Ruckert C."/>
        </authorList>
    </citation>
    <scope>NUCLEOTIDE SEQUENCE</scope>
    <source>
        <strain evidence="2">JCM 13064</strain>
    </source>
</reference>
<reference evidence="2" key="2">
    <citation type="submission" date="2020-09" db="EMBL/GenBank/DDBJ databases">
        <authorList>
            <person name="Sun Q."/>
            <person name="Ohkuma M."/>
        </authorList>
    </citation>
    <scope>NUCLEOTIDE SEQUENCE</scope>
    <source>
        <strain evidence="2">JCM 13064</strain>
    </source>
</reference>
<dbReference type="InterPro" id="IPR007278">
    <property type="entry name" value="DUF397"/>
</dbReference>
<dbReference type="EMBL" id="BMNT01000041">
    <property type="protein sequence ID" value="GGL10837.1"/>
    <property type="molecule type" value="Genomic_DNA"/>
</dbReference>